<feature type="transmembrane region" description="Helical" evidence="1">
    <location>
        <begin position="146"/>
        <end position="174"/>
    </location>
</feature>
<feature type="transmembrane region" description="Helical" evidence="1">
    <location>
        <begin position="17"/>
        <end position="38"/>
    </location>
</feature>
<feature type="transmembrane region" description="Helical" evidence="1">
    <location>
        <begin position="75"/>
        <end position="97"/>
    </location>
</feature>
<gene>
    <name evidence="2" type="ORF">C6P46_006964</name>
</gene>
<keyword evidence="1" id="KW-1133">Transmembrane helix</keyword>
<comment type="caution">
    <text evidence="2">The sequence shown here is derived from an EMBL/GenBank/DDBJ whole genome shotgun (WGS) entry which is preliminary data.</text>
</comment>
<keyword evidence="1" id="KW-0812">Transmembrane</keyword>
<evidence type="ECO:0000313" key="2">
    <source>
        <dbReference type="EMBL" id="KAG0656758.1"/>
    </source>
</evidence>
<proteinExistence type="predicted"/>
<dbReference type="Proteomes" id="UP000777482">
    <property type="component" value="Unassembled WGS sequence"/>
</dbReference>
<feature type="transmembrane region" description="Helical" evidence="1">
    <location>
        <begin position="50"/>
        <end position="69"/>
    </location>
</feature>
<organism evidence="2 3">
    <name type="scientific">Rhodotorula mucilaginosa</name>
    <name type="common">Yeast</name>
    <name type="synonym">Rhodotorula rubra</name>
    <dbReference type="NCBI Taxonomy" id="5537"/>
    <lineage>
        <taxon>Eukaryota</taxon>
        <taxon>Fungi</taxon>
        <taxon>Dikarya</taxon>
        <taxon>Basidiomycota</taxon>
        <taxon>Pucciniomycotina</taxon>
        <taxon>Microbotryomycetes</taxon>
        <taxon>Sporidiobolales</taxon>
        <taxon>Sporidiobolaceae</taxon>
        <taxon>Rhodotorula</taxon>
    </lineage>
</organism>
<evidence type="ECO:0000313" key="3">
    <source>
        <dbReference type="Proteomes" id="UP000777482"/>
    </source>
</evidence>
<reference evidence="2 3" key="1">
    <citation type="submission" date="2020-11" db="EMBL/GenBank/DDBJ databases">
        <title>Kefir isolates.</title>
        <authorList>
            <person name="Marcisauskas S."/>
            <person name="Kim Y."/>
            <person name="Blasche S."/>
        </authorList>
    </citation>
    <scope>NUCLEOTIDE SEQUENCE [LARGE SCALE GENOMIC DNA]</scope>
    <source>
        <strain evidence="2 3">KR</strain>
    </source>
</reference>
<sequence length="194" mass="21908">MWCNNCLLIFPLRGGAMALAALIAAYSLAGAICLFLWGEFLWFGAYEYQVYGGISIAVMVCSLLLIAAFTNYSIIWTSALAYMLPFVTVISIIRAGLMVFRLDSFEENVVWECNNDRMLYNATVIADPVLLAAYDPSRAPAAVCAYGFHTLYMTFAVFLAIDCVLQLYQFFLVWRFRAFLRMYWLLKSTPGPIL</sequence>
<keyword evidence="3" id="KW-1185">Reference proteome</keyword>
<evidence type="ECO:0000256" key="1">
    <source>
        <dbReference type="SAM" id="Phobius"/>
    </source>
</evidence>
<dbReference type="AlphaFoldDB" id="A0A9P7B3Q1"/>
<dbReference type="EMBL" id="PUHQ01000092">
    <property type="protein sequence ID" value="KAG0656758.1"/>
    <property type="molecule type" value="Genomic_DNA"/>
</dbReference>
<protein>
    <submittedName>
        <fullName evidence="2">Uncharacterized protein</fullName>
    </submittedName>
</protein>
<name>A0A9P7B3Q1_RHOMI</name>
<accession>A0A9P7B3Q1</accession>
<keyword evidence="1" id="KW-0472">Membrane</keyword>
<dbReference type="OrthoDB" id="2371309at2759"/>